<dbReference type="EMBL" id="GEDV01006576">
    <property type="protein sequence ID" value="JAP81981.1"/>
    <property type="molecule type" value="Transcribed_RNA"/>
</dbReference>
<name>A0A131YVP9_RHIAP</name>
<sequence>MQAIVAYLIDLLLLCVLLLADHTCSAPWGDDSAYEFPEPINVTEFLDTSNNIWTYLTTANDSWKCKVDKKVFMNRTHILFDRKYRTDSTIVTHNMQGEFTGSLLPYYDSMKVGFRGSSPITGIEELIYQGKDNYCGVFELRNVTRVITGPCYYLYNRPCWQYRAFDIRVKGFGGRVSAQECLKWFNDTYPEETFRRVLYETSCNSLVRWNMLSPKIQ</sequence>
<organism evidence="2">
    <name type="scientific">Rhipicephalus appendiculatus</name>
    <name type="common">Brown ear tick</name>
    <dbReference type="NCBI Taxonomy" id="34631"/>
    <lineage>
        <taxon>Eukaryota</taxon>
        <taxon>Metazoa</taxon>
        <taxon>Ecdysozoa</taxon>
        <taxon>Arthropoda</taxon>
        <taxon>Chelicerata</taxon>
        <taxon>Arachnida</taxon>
        <taxon>Acari</taxon>
        <taxon>Parasitiformes</taxon>
        <taxon>Ixodida</taxon>
        <taxon>Ixodoidea</taxon>
        <taxon>Ixodidae</taxon>
        <taxon>Rhipicephalinae</taxon>
        <taxon>Rhipicephalus</taxon>
        <taxon>Rhipicephalus</taxon>
    </lineage>
</organism>
<dbReference type="AlphaFoldDB" id="A0A131YVP9"/>
<proteinExistence type="predicted"/>
<keyword evidence="1" id="KW-0732">Signal</keyword>
<evidence type="ECO:0000313" key="2">
    <source>
        <dbReference type="EMBL" id="JAP81981.1"/>
    </source>
</evidence>
<protein>
    <submittedName>
        <fullName evidence="2">Lipocalin</fullName>
    </submittedName>
</protein>
<feature type="chain" id="PRO_5007286128" evidence="1">
    <location>
        <begin position="26"/>
        <end position="217"/>
    </location>
</feature>
<evidence type="ECO:0000256" key="1">
    <source>
        <dbReference type="SAM" id="SignalP"/>
    </source>
</evidence>
<accession>A0A131YVP9</accession>
<feature type="signal peptide" evidence="1">
    <location>
        <begin position="1"/>
        <end position="25"/>
    </location>
</feature>
<reference evidence="2" key="1">
    <citation type="journal article" date="2016" name="Ticks Tick Borne Dis.">
        <title>De novo assembly and annotation of the salivary gland transcriptome of Rhipicephalus appendiculatus male and female ticks during blood feeding.</title>
        <authorList>
            <person name="de Castro M.H."/>
            <person name="de Klerk D."/>
            <person name="Pienaar R."/>
            <person name="Latif A.A."/>
            <person name="Rees D.J."/>
            <person name="Mans B.J."/>
        </authorList>
    </citation>
    <scope>NUCLEOTIDE SEQUENCE</scope>
    <source>
        <tissue evidence="2">Salivary glands</tissue>
    </source>
</reference>